<organism evidence="1 2">
    <name type="scientific">Phaeoacremonium minimum (strain UCR-PA7)</name>
    <name type="common">Esca disease fungus</name>
    <name type="synonym">Togninia minima</name>
    <dbReference type="NCBI Taxonomy" id="1286976"/>
    <lineage>
        <taxon>Eukaryota</taxon>
        <taxon>Fungi</taxon>
        <taxon>Dikarya</taxon>
        <taxon>Ascomycota</taxon>
        <taxon>Pezizomycotina</taxon>
        <taxon>Sordariomycetes</taxon>
        <taxon>Sordariomycetidae</taxon>
        <taxon>Togniniales</taxon>
        <taxon>Togniniaceae</taxon>
        <taxon>Phaeoacremonium</taxon>
    </lineage>
</organism>
<proteinExistence type="predicted"/>
<sequence>MGHYLDELKETAGNEPNAEKIDLVEYARKKELSNWVVWMEGDVFHIRQQGQGSANGNGTVMNNLHV</sequence>
<keyword evidence="2" id="KW-1185">Reference proteome</keyword>
<protein>
    <submittedName>
        <fullName evidence="1">Uncharacterized protein</fullName>
    </submittedName>
</protein>
<dbReference type="HOGENOM" id="CLU_2832972_0_0_1"/>
<name>R8B972_PHAM7</name>
<dbReference type="KEGG" id="tmn:UCRPA7_8700"/>
<dbReference type="AlphaFoldDB" id="R8B972"/>
<gene>
    <name evidence="1" type="ORF">UCRPA7_8700</name>
</gene>
<accession>R8B972</accession>
<reference evidence="2" key="1">
    <citation type="journal article" date="2013" name="Genome Announc.">
        <title>Draft genome sequence of the ascomycete Phaeoacremonium aleophilum strain UCR-PA7, a causal agent of the esca disease complex in grapevines.</title>
        <authorList>
            <person name="Blanco-Ulate B."/>
            <person name="Rolshausen P."/>
            <person name="Cantu D."/>
        </authorList>
    </citation>
    <scope>NUCLEOTIDE SEQUENCE [LARGE SCALE GENOMIC DNA]</scope>
    <source>
        <strain evidence="2">UCR-PA7</strain>
    </source>
</reference>
<evidence type="ECO:0000313" key="2">
    <source>
        <dbReference type="Proteomes" id="UP000014074"/>
    </source>
</evidence>
<dbReference type="RefSeq" id="XP_007919402.1">
    <property type="nucleotide sequence ID" value="XM_007921211.1"/>
</dbReference>
<dbReference type="Proteomes" id="UP000014074">
    <property type="component" value="Unassembled WGS sequence"/>
</dbReference>
<dbReference type="GeneID" id="19329578"/>
<dbReference type="EMBL" id="KB933372">
    <property type="protein sequence ID" value="EON95832.1"/>
    <property type="molecule type" value="Genomic_DNA"/>
</dbReference>
<evidence type="ECO:0000313" key="1">
    <source>
        <dbReference type="EMBL" id="EON95832.1"/>
    </source>
</evidence>